<dbReference type="OrthoDB" id="7859621at2759"/>
<proteinExistence type="inferred from homology"/>
<evidence type="ECO:0000256" key="1">
    <source>
        <dbReference type="ARBA" id="ARBA00004141"/>
    </source>
</evidence>
<feature type="transmembrane region" description="Helical" evidence="6">
    <location>
        <begin position="195"/>
        <end position="215"/>
    </location>
</feature>
<evidence type="ECO:0000256" key="4">
    <source>
        <dbReference type="ARBA" id="ARBA00022989"/>
    </source>
</evidence>
<evidence type="ECO:0000256" key="6">
    <source>
        <dbReference type="SAM" id="Phobius"/>
    </source>
</evidence>
<evidence type="ECO:0000256" key="2">
    <source>
        <dbReference type="ARBA" id="ARBA00006945"/>
    </source>
</evidence>
<comment type="subcellular location">
    <subcellularLocation>
        <location evidence="1">Membrane</location>
        <topology evidence="1">Multi-pass membrane protein</topology>
    </subcellularLocation>
</comment>
<evidence type="ECO:0000313" key="7">
    <source>
        <dbReference type="EMBL" id="CAD5233923.1"/>
    </source>
</evidence>
<dbReference type="Proteomes" id="UP000095284">
    <property type="component" value="Unplaced"/>
</dbReference>
<reference evidence="10" key="1">
    <citation type="submission" date="2016-11" db="UniProtKB">
        <authorList>
            <consortium name="WormBaseParasite"/>
        </authorList>
    </citation>
    <scope>IDENTIFICATION</scope>
</reference>
<name>A0A1I7SL63_BURXY</name>
<evidence type="ECO:0000313" key="8">
    <source>
        <dbReference type="Proteomes" id="UP000095284"/>
    </source>
</evidence>
<dbReference type="EMBL" id="CAJFDI010000006">
    <property type="protein sequence ID" value="CAD5233923.1"/>
    <property type="molecule type" value="Genomic_DNA"/>
</dbReference>
<dbReference type="Proteomes" id="UP000582659">
    <property type="component" value="Unassembled WGS sequence"/>
</dbReference>
<feature type="transmembrane region" description="Helical" evidence="6">
    <location>
        <begin position="251"/>
        <end position="274"/>
    </location>
</feature>
<dbReference type="AlphaFoldDB" id="A0A1I7SL63"/>
<reference evidence="7" key="2">
    <citation type="submission" date="2020-09" db="EMBL/GenBank/DDBJ databases">
        <authorList>
            <person name="Kikuchi T."/>
        </authorList>
    </citation>
    <scope>NUCLEOTIDE SEQUENCE</scope>
    <source>
        <strain evidence="7">Ka4C1</strain>
    </source>
</reference>
<feature type="transmembrane region" description="Helical" evidence="6">
    <location>
        <begin position="80"/>
        <end position="101"/>
    </location>
</feature>
<comment type="similarity">
    <text evidence="2">Belongs to the SURF4 family.</text>
</comment>
<keyword evidence="5 6" id="KW-0472">Membrane</keyword>
<dbReference type="eggNOG" id="KOG3998">
    <property type="taxonomic scope" value="Eukaryota"/>
</dbReference>
<evidence type="ECO:0000313" key="10">
    <source>
        <dbReference type="WBParaSite" id="BXY_1379500.1"/>
    </source>
</evidence>
<organism evidence="8 10">
    <name type="scientific">Bursaphelenchus xylophilus</name>
    <name type="common">Pinewood nematode worm</name>
    <name type="synonym">Aphelenchoides xylophilus</name>
    <dbReference type="NCBI Taxonomy" id="6326"/>
    <lineage>
        <taxon>Eukaryota</taxon>
        <taxon>Metazoa</taxon>
        <taxon>Ecdysozoa</taxon>
        <taxon>Nematoda</taxon>
        <taxon>Chromadorea</taxon>
        <taxon>Rhabditida</taxon>
        <taxon>Tylenchina</taxon>
        <taxon>Tylenchomorpha</taxon>
        <taxon>Aphelenchoidea</taxon>
        <taxon>Aphelenchoididae</taxon>
        <taxon>Bursaphelenchus</taxon>
    </lineage>
</organism>
<gene>
    <name evidence="7" type="ORF">BXYJ_LOCUS14014</name>
</gene>
<protein>
    <submittedName>
        <fullName evidence="7">(pine wood nematode) hypothetical protein</fullName>
    </submittedName>
</protein>
<dbReference type="InterPro" id="IPR002995">
    <property type="entry name" value="Surf4"/>
</dbReference>
<feature type="transmembrane region" description="Helical" evidence="6">
    <location>
        <begin position="222"/>
        <end position="239"/>
    </location>
</feature>
<evidence type="ECO:0000313" key="9">
    <source>
        <dbReference type="Proteomes" id="UP000659654"/>
    </source>
</evidence>
<keyword evidence="3 6" id="KW-0812">Transmembrane</keyword>
<keyword evidence="4 6" id="KW-1133">Transmembrane helix</keyword>
<dbReference type="Proteomes" id="UP000659654">
    <property type="component" value="Unassembled WGS sequence"/>
</dbReference>
<feature type="transmembrane region" description="Helical" evidence="6">
    <location>
        <begin position="108"/>
        <end position="126"/>
    </location>
</feature>
<keyword evidence="9" id="KW-1185">Reference proteome</keyword>
<evidence type="ECO:0000256" key="5">
    <source>
        <dbReference type="ARBA" id="ARBA00023136"/>
    </source>
</evidence>
<dbReference type="WBParaSite" id="BXY_1379500.1">
    <property type="protein sequence ID" value="BXY_1379500.1"/>
    <property type="gene ID" value="BXY_1379500"/>
</dbReference>
<dbReference type="EMBL" id="CAJFCV020000006">
    <property type="protein sequence ID" value="CAG9129382.1"/>
    <property type="molecule type" value="Genomic_DNA"/>
</dbReference>
<dbReference type="Pfam" id="PF02077">
    <property type="entry name" value="SURF4"/>
    <property type="match status" value="1"/>
</dbReference>
<evidence type="ECO:0000256" key="3">
    <source>
        <dbReference type="ARBA" id="ARBA00022692"/>
    </source>
</evidence>
<sequence>MDSDGSKEPLLPRMPMATYIQLFDKSEGSGNKTSLFRRLLPHIARLCLVSTFIEGSFRIYSESTQLTQYFQHVWHTSEGVASVLVVYQFLSHIVPVFFIMFRYYVGPAVIVLGVTVIVQVILYYIVVTFTFLARDISVFGALILLYAETLEEKKYFLSGSQEVTDNNRPKGYMFCTGRFLLLFMLFSLIEYDTSFLQLLDIVIAIVLLVFVTIGYKTTISSIILVFWLLMLNFILHPYWTSPGGFDDFQKYSFYQTLSVIGGFLLLICYGPGGVSVDYHYKKK</sequence>
<dbReference type="GO" id="GO:0016020">
    <property type="term" value="C:membrane"/>
    <property type="evidence" value="ECO:0007669"/>
    <property type="project" value="UniProtKB-SubCell"/>
</dbReference>
<accession>A0A1I7SL63</accession>